<evidence type="ECO:0000313" key="2">
    <source>
        <dbReference type="Proteomes" id="UP000317617"/>
    </source>
</evidence>
<dbReference type="Proteomes" id="UP000317617">
    <property type="component" value="Unassembled WGS sequence"/>
</dbReference>
<reference evidence="1 2" key="1">
    <citation type="submission" date="2019-06" db="EMBL/GenBank/DDBJ databases">
        <title>Whole genome shotgun sequence of Acetobacter orleanensis NBRC 13752.</title>
        <authorList>
            <person name="Hosoyama A."/>
            <person name="Uohara A."/>
            <person name="Ohji S."/>
            <person name="Ichikawa N."/>
        </authorList>
    </citation>
    <scope>NUCLEOTIDE SEQUENCE [LARGE SCALE GENOMIC DNA]</scope>
    <source>
        <strain evidence="1 2">NBRC 13752</strain>
    </source>
</reference>
<keyword evidence="2" id="KW-1185">Reference proteome</keyword>
<evidence type="ECO:0000313" key="1">
    <source>
        <dbReference type="EMBL" id="GEB82233.1"/>
    </source>
</evidence>
<sequence>MLEGGVLTLVYQKRRYRRSRLYGKGLCIVNNAIAHFTDVARVRYDTIKRISDGQFMGADYIFSLEKI</sequence>
<dbReference type="EMBL" id="BJMU01000002">
    <property type="protein sequence ID" value="GEB82233.1"/>
    <property type="molecule type" value="Genomic_DNA"/>
</dbReference>
<organism evidence="1 2">
    <name type="scientific">Acetobacter orleanensis</name>
    <dbReference type="NCBI Taxonomy" id="104099"/>
    <lineage>
        <taxon>Bacteria</taxon>
        <taxon>Pseudomonadati</taxon>
        <taxon>Pseudomonadota</taxon>
        <taxon>Alphaproteobacteria</taxon>
        <taxon>Acetobacterales</taxon>
        <taxon>Acetobacteraceae</taxon>
        <taxon>Acetobacter</taxon>
    </lineage>
</organism>
<proteinExistence type="predicted"/>
<name>A0A4Y3TKE6_9PROT</name>
<gene>
    <name evidence="1" type="ORF">AOR01nite_07100</name>
</gene>
<comment type="caution">
    <text evidence="1">The sequence shown here is derived from an EMBL/GenBank/DDBJ whole genome shotgun (WGS) entry which is preliminary data.</text>
</comment>
<accession>A0A4Y3TKE6</accession>
<protein>
    <submittedName>
        <fullName evidence="1">Uncharacterized protein</fullName>
    </submittedName>
</protein>
<dbReference type="AlphaFoldDB" id="A0A4Y3TKE6"/>